<keyword evidence="1" id="KW-0472">Membrane</keyword>
<feature type="transmembrane region" description="Helical" evidence="1">
    <location>
        <begin position="153"/>
        <end position="175"/>
    </location>
</feature>
<feature type="transmembrane region" description="Helical" evidence="1">
    <location>
        <begin position="119"/>
        <end position="141"/>
    </location>
</feature>
<comment type="caution">
    <text evidence="2">The sequence shown here is derived from an EMBL/GenBank/DDBJ whole genome shotgun (WGS) entry which is preliminary data.</text>
</comment>
<keyword evidence="1" id="KW-1133">Transmembrane helix</keyword>
<dbReference type="GO" id="GO:0009389">
    <property type="term" value="F:dimethyl sulfoxide reductase activity"/>
    <property type="evidence" value="ECO:0007669"/>
    <property type="project" value="TreeGrafter"/>
</dbReference>
<dbReference type="GO" id="GO:0009390">
    <property type="term" value="C:dimethyl sulfoxide reductase complex"/>
    <property type="evidence" value="ECO:0007669"/>
    <property type="project" value="TreeGrafter"/>
</dbReference>
<feature type="transmembrane region" description="Helical" evidence="1">
    <location>
        <begin position="89"/>
        <end position="107"/>
    </location>
</feature>
<dbReference type="GO" id="GO:0005886">
    <property type="term" value="C:plasma membrane"/>
    <property type="evidence" value="ECO:0007669"/>
    <property type="project" value="TreeGrafter"/>
</dbReference>
<feature type="transmembrane region" description="Helical" evidence="1">
    <location>
        <begin position="278"/>
        <end position="297"/>
    </location>
</feature>
<feature type="transmembrane region" description="Helical" evidence="1">
    <location>
        <begin position="48"/>
        <end position="69"/>
    </location>
</feature>
<evidence type="ECO:0000313" key="2">
    <source>
        <dbReference type="EMBL" id="GIG34768.1"/>
    </source>
</evidence>
<dbReference type="GO" id="GO:0019645">
    <property type="term" value="P:anaerobic electron transport chain"/>
    <property type="evidence" value="ECO:0007669"/>
    <property type="project" value="InterPro"/>
</dbReference>
<name>A0A919P704_9CELL</name>
<dbReference type="Proteomes" id="UP000642125">
    <property type="component" value="Unassembled WGS sequence"/>
</dbReference>
<dbReference type="InterPro" id="IPR007059">
    <property type="entry name" value="DmsC"/>
</dbReference>
<proteinExistence type="predicted"/>
<protein>
    <recommendedName>
        <fullName evidence="4">Dimethyl sulfoxide reductase subunit C</fullName>
    </recommendedName>
</protein>
<keyword evidence="3" id="KW-1185">Reference proteome</keyword>
<dbReference type="RefSeq" id="WP_203666812.1">
    <property type="nucleotide sequence ID" value="NZ_BONO01000001.1"/>
</dbReference>
<dbReference type="PANTHER" id="PTHR38095:SF2">
    <property type="entry name" value="ANAEROBIC DIMETHYL SULFOXIDE REDUCTASE CHAIN C"/>
    <property type="match status" value="1"/>
</dbReference>
<dbReference type="AlphaFoldDB" id="A0A919P704"/>
<dbReference type="Pfam" id="PF04976">
    <property type="entry name" value="DmsC"/>
    <property type="match status" value="1"/>
</dbReference>
<feature type="transmembrane region" description="Helical" evidence="1">
    <location>
        <begin position="249"/>
        <end position="271"/>
    </location>
</feature>
<evidence type="ECO:0000256" key="1">
    <source>
        <dbReference type="SAM" id="Phobius"/>
    </source>
</evidence>
<evidence type="ECO:0000313" key="3">
    <source>
        <dbReference type="Proteomes" id="UP000642125"/>
    </source>
</evidence>
<feature type="transmembrane region" description="Helical" evidence="1">
    <location>
        <begin position="6"/>
        <end position="28"/>
    </location>
</feature>
<organism evidence="2 3">
    <name type="scientific">Cellulomonas pakistanensis</name>
    <dbReference type="NCBI Taxonomy" id="992287"/>
    <lineage>
        <taxon>Bacteria</taxon>
        <taxon>Bacillati</taxon>
        <taxon>Actinomycetota</taxon>
        <taxon>Actinomycetes</taxon>
        <taxon>Micrococcales</taxon>
        <taxon>Cellulomonadaceae</taxon>
        <taxon>Cellulomonas</taxon>
    </lineage>
</organism>
<accession>A0A919P704</accession>
<sequence length="310" mass="32212">MPVGELPLVLFTLLTQMSVGSFVALGAVHVLARRRYPAATVDRLSDPALYAIGPVMVAALAVSLLHLGNPVNLLNVLNNLGSSWLSREILLGCAFTALGAAFALCQWRRWLTPGVRQAVAAVTAVVGLVFVWASAQVYLIPTVPAWDTWTTPVAFLATTFLLGCLAVGAAFVVAASVRTRRAAAQGARPEAEAEVDAMLRSSLRGIGLTAIAVLAVELLVLPAWLLGLANDGSPAATAAAAALTAGGWLHLRLVLAVLGGGVLALFLYRAAAAGGRRLLLVTAGSAFVLVLVAETVGRVQFFESYARIGI</sequence>
<gene>
    <name evidence="2" type="ORF">Cpa01nite_01490</name>
</gene>
<evidence type="ECO:0008006" key="4">
    <source>
        <dbReference type="Google" id="ProtNLM"/>
    </source>
</evidence>
<dbReference type="PANTHER" id="PTHR38095">
    <property type="entry name" value="ANAEROBIC DIMETHYL SULFOXIDE REDUCTASE CHAIN YNFH"/>
    <property type="match status" value="1"/>
</dbReference>
<reference evidence="2" key="1">
    <citation type="submission" date="2021-01" db="EMBL/GenBank/DDBJ databases">
        <title>Whole genome shotgun sequence of Cellulomonas pakistanensis NBRC 110800.</title>
        <authorList>
            <person name="Komaki H."/>
            <person name="Tamura T."/>
        </authorList>
    </citation>
    <scope>NUCLEOTIDE SEQUENCE</scope>
    <source>
        <strain evidence="2">NBRC 110800</strain>
    </source>
</reference>
<feature type="transmembrane region" description="Helical" evidence="1">
    <location>
        <begin position="206"/>
        <end position="229"/>
    </location>
</feature>
<dbReference type="EMBL" id="BONO01000001">
    <property type="protein sequence ID" value="GIG34768.1"/>
    <property type="molecule type" value="Genomic_DNA"/>
</dbReference>
<keyword evidence="1" id="KW-0812">Transmembrane</keyword>